<dbReference type="EMBL" id="VXIV02002437">
    <property type="protein sequence ID" value="KAF6025720.1"/>
    <property type="molecule type" value="Genomic_DNA"/>
</dbReference>
<organism evidence="4 5">
    <name type="scientific">Bugula neritina</name>
    <name type="common">Brown bryozoan</name>
    <name type="synonym">Sertularia neritina</name>
    <dbReference type="NCBI Taxonomy" id="10212"/>
    <lineage>
        <taxon>Eukaryota</taxon>
        <taxon>Metazoa</taxon>
        <taxon>Spiralia</taxon>
        <taxon>Lophotrochozoa</taxon>
        <taxon>Bryozoa</taxon>
        <taxon>Gymnolaemata</taxon>
        <taxon>Cheilostomatida</taxon>
        <taxon>Flustrina</taxon>
        <taxon>Buguloidea</taxon>
        <taxon>Bugulidae</taxon>
        <taxon>Bugula</taxon>
    </lineage>
</organism>
<dbReference type="GO" id="GO:0006338">
    <property type="term" value="P:chromatin remodeling"/>
    <property type="evidence" value="ECO:0007669"/>
    <property type="project" value="InterPro"/>
</dbReference>
<gene>
    <name evidence="4" type="ORF">EB796_015971</name>
</gene>
<feature type="coiled-coil region" evidence="1">
    <location>
        <begin position="30"/>
        <end position="57"/>
    </location>
</feature>
<feature type="compositionally biased region" description="Low complexity" evidence="2">
    <location>
        <begin position="1"/>
        <end position="16"/>
    </location>
</feature>
<reference evidence="4" key="1">
    <citation type="submission" date="2020-06" db="EMBL/GenBank/DDBJ databases">
        <title>Draft genome of Bugula neritina, a colonial animal packing powerful symbionts and potential medicines.</title>
        <authorList>
            <person name="Rayko M."/>
        </authorList>
    </citation>
    <scope>NUCLEOTIDE SEQUENCE [LARGE SCALE GENOMIC DNA]</scope>
    <source>
        <strain evidence="4">Kwan_BN1</strain>
    </source>
</reference>
<dbReference type="Proteomes" id="UP000593567">
    <property type="component" value="Unassembled WGS sequence"/>
</dbReference>
<evidence type="ECO:0000256" key="2">
    <source>
        <dbReference type="SAM" id="MobiDB-lite"/>
    </source>
</evidence>
<protein>
    <submittedName>
        <fullName evidence="4">INO80E</fullName>
    </submittedName>
</protein>
<dbReference type="InterPro" id="IPR056515">
    <property type="entry name" value="INO80E_N"/>
</dbReference>
<feature type="region of interest" description="Disordered" evidence="2">
    <location>
        <begin position="1"/>
        <end position="22"/>
    </location>
</feature>
<evidence type="ECO:0000256" key="1">
    <source>
        <dbReference type="SAM" id="Coils"/>
    </source>
</evidence>
<feature type="domain" description="INO80 complex subunit E N-terminal" evidence="3">
    <location>
        <begin position="18"/>
        <end position="65"/>
    </location>
</feature>
<feature type="compositionally biased region" description="Low complexity" evidence="2">
    <location>
        <begin position="99"/>
        <end position="108"/>
    </location>
</feature>
<dbReference type="AlphaFoldDB" id="A0A7J7JHI2"/>
<dbReference type="Pfam" id="PF24237">
    <property type="entry name" value="INO80E"/>
    <property type="match status" value="1"/>
</dbReference>
<evidence type="ECO:0000259" key="3">
    <source>
        <dbReference type="Pfam" id="PF24237"/>
    </source>
</evidence>
<keyword evidence="1" id="KW-0175">Coiled coil</keyword>
<dbReference type="GO" id="GO:0031011">
    <property type="term" value="C:Ino80 complex"/>
    <property type="evidence" value="ECO:0007669"/>
    <property type="project" value="InterPro"/>
</dbReference>
<accession>A0A7J7JHI2</accession>
<feature type="region of interest" description="Disordered" evidence="2">
    <location>
        <begin position="71"/>
        <end position="133"/>
    </location>
</feature>
<dbReference type="InterPro" id="IPR026678">
    <property type="entry name" value="INO80E"/>
</dbReference>
<dbReference type="PANTHER" id="PTHR21812:SF1">
    <property type="entry name" value="INO80 COMPLEX SUBUNIT E"/>
    <property type="match status" value="1"/>
</dbReference>
<sequence length="148" mass="16677">MEAKQTSATATDSSESTDYKQKYMTLKRKLKGLVYENELLSEQLERMQKKLLRVSRDRSFLLDRILQYEKVADSSSDSDATDSDSDSERPPVAKKKPISSQPQSSQSSTAQVPAEDGQDNSKKILKSKSAKKNKLVKKCKVTMIRVQV</sequence>
<dbReference type="OrthoDB" id="5977486at2759"/>
<dbReference type="PANTHER" id="PTHR21812">
    <property type="entry name" value="INO80 COMPLEX SUBUNIT E"/>
    <property type="match status" value="1"/>
</dbReference>
<evidence type="ECO:0000313" key="4">
    <source>
        <dbReference type="EMBL" id="KAF6025720.1"/>
    </source>
</evidence>
<evidence type="ECO:0000313" key="5">
    <source>
        <dbReference type="Proteomes" id="UP000593567"/>
    </source>
</evidence>
<proteinExistence type="predicted"/>
<comment type="caution">
    <text evidence="4">The sequence shown here is derived from an EMBL/GenBank/DDBJ whole genome shotgun (WGS) entry which is preliminary data.</text>
</comment>
<keyword evidence="5" id="KW-1185">Reference proteome</keyword>
<feature type="compositionally biased region" description="Basic residues" evidence="2">
    <location>
        <begin position="123"/>
        <end position="133"/>
    </location>
</feature>
<name>A0A7J7JHI2_BUGNE</name>